<gene>
    <name evidence="8" type="ORF">GYM71_05120</name>
</gene>
<dbReference type="InterPro" id="IPR023267">
    <property type="entry name" value="RCMT"/>
</dbReference>
<dbReference type="Pfam" id="PF17125">
    <property type="entry name" value="Methyltr_RsmF_N"/>
    <property type="match status" value="1"/>
</dbReference>
<dbReference type="Pfam" id="PF13636">
    <property type="entry name" value="Methyltranf_PUA"/>
    <property type="match status" value="1"/>
</dbReference>
<keyword evidence="3 6" id="KW-0808">Transferase</keyword>
<feature type="domain" description="SAM-dependent MTase RsmB/NOP-type" evidence="7">
    <location>
        <begin position="12"/>
        <end position="296"/>
    </location>
</feature>
<dbReference type="InterPro" id="IPR031341">
    <property type="entry name" value="Methyltr_RsmF_N"/>
</dbReference>
<evidence type="ECO:0000256" key="3">
    <source>
        <dbReference type="ARBA" id="ARBA00022679"/>
    </source>
</evidence>
<dbReference type="SUPFAM" id="SSF53335">
    <property type="entry name" value="S-adenosyl-L-methionine-dependent methyltransferases"/>
    <property type="match status" value="1"/>
</dbReference>
<dbReference type="InterPro" id="IPR031340">
    <property type="entry name" value="RsmF_methylt_CI"/>
</dbReference>
<keyword evidence="9" id="KW-1185">Reference proteome</keyword>
<dbReference type="PANTHER" id="PTHR22807">
    <property type="entry name" value="NOP2 YEAST -RELATED NOL1/NOP2/FMU SUN DOMAIN-CONTAINING"/>
    <property type="match status" value="1"/>
</dbReference>
<dbReference type="PRINTS" id="PR02008">
    <property type="entry name" value="RCMTFAMILY"/>
</dbReference>
<proteinExistence type="inferred from homology"/>
<evidence type="ECO:0000256" key="1">
    <source>
        <dbReference type="ARBA" id="ARBA00022490"/>
    </source>
</evidence>
<evidence type="ECO:0000256" key="4">
    <source>
        <dbReference type="ARBA" id="ARBA00022691"/>
    </source>
</evidence>
<evidence type="ECO:0000259" key="7">
    <source>
        <dbReference type="PROSITE" id="PS51686"/>
    </source>
</evidence>
<feature type="binding site" evidence="6">
    <location>
        <position position="173"/>
    </location>
    <ligand>
        <name>S-adenosyl-L-methionine</name>
        <dbReference type="ChEBI" id="CHEBI:59789"/>
    </ligand>
</feature>
<dbReference type="Proteomes" id="UP000826550">
    <property type="component" value="Chromosome"/>
</dbReference>
<sequence>MLKLPNEFTAKYRKLLGPKADQLFAAMNDKEPKKAFRINALKQKQDIGYALSKPVLGINNAYYGQVSGSDPEWVSGMVYSQEPAAMFPAQIAQVKPGEKVLDLCAAPGGKSTALAEQLRGDGLLVANDISSSRTKVLRENLERWGVTNALITNESPARLAQHFNNFFDKIVVDAPCSGEGMFRKNPDAVSYWSQDYVLTCQSRQKEILAAATEMLRPGGELIYSTCTFAPEEDEQIVSWLAQTYNFEILPITLSNTNCAAGNPDWADQNPALTNTVRFWPFDELGEGQFVARLQKPASSVITKAKSQRQKRKREKASTRHLTNQEVELIAPVLKPFNLPSALSEWSTRCLVSHDHVFLPALTTNIAHLKILNNGFELGLLKKNRFEPSHQLAMVLSQVEQKQVLELNQPDFAAFLHGETLRGQDKKMQGFILLSYQHLIFSFGKNTRDGVLKNFYPKGLRILKKD</sequence>
<feature type="active site" description="Nucleophile" evidence="6">
    <location>
        <position position="226"/>
    </location>
</feature>
<dbReference type="InterPro" id="IPR029063">
    <property type="entry name" value="SAM-dependent_MTases_sf"/>
</dbReference>
<dbReference type="PROSITE" id="PS51686">
    <property type="entry name" value="SAM_MT_RSMB_NOP"/>
    <property type="match status" value="1"/>
</dbReference>
<dbReference type="CDD" id="cd21147">
    <property type="entry name" value="RsmF_methylt_CTD1"/>
    <property type="match status" value="1"/>
</dbReference>
<dbReference type="GO" id="GO:0008168">
    <property type="term" value="F:methyltransferase activity"/>
    <property type="evidence" value="ECO:0007669"/>
    <property type="project" value="UniProtKB-KW"/>
</dbReference>
<protein>
    <submittedName>
        <fullName evidence="8">Methyltransferase domain-containing protein</fullName>
    </submittedName>
</protein>
<dbReference type="Pfam" id="PF01189">
    <property type="entry name" value="Methyltr_RsmB-F"/>
    <property type="match status" value="1"/>
</dbReference>
<dbReference type="RefSeq" id="WP_220219674.1">
    <property type="nucleotide sequence ID" value="NZ_CP048268.1"/>
</dbReference>
<dbReference type="EMBL" id="CP048268">
    <property type="protein sequence ID" value="QYN52829.1"/>
    <property type="molecule type" value="Genomic_DNA"/>
</dbReference>
<dbReference type="GO" id="GO:0032259">
    <property type="term" value="P:methylation"/>
    <property type="evidence" value="ECO:0007669"/>
    <property type="project" value="UniProtKB-KW"/>
</dbReference>
<evidence type="ECO:0000313" key="8">
    <source>
        <dbReference type="EMBL" id="QYN52829.1"/>
    </source>
</evidence>
<evidence type="ECO:0000313" key="9">
    <source>
        <dbReference type="Proteomes" id="UP000826550"/>
    </source>
</evidence>
<name>A0ABX8W6E6_9LACO</name>
<reference evidence="8 9" key="1">
    <citation type="submission" date="2020-01" db="EMBL/GenBank/DDBJ databases">
        <title>Vast differences in strain-level diversity in the gut microbiota of two closely related honey bee species.</title>
        <authorList>
            <person name="Ellegaard K.M."/>
            <person name="Suenami S."/>
            <person name="Miyazaki R."/>
            <person name="Engel P."/>
        </authorList>
    </citation>
    <scope>NUCLEOTIDE SEQUENCE [LARGE SCALE GENOMIC DNA]</scope>
    <source>
        <strain evidence="8 9">ESL0416</strain>
    </source>
</reference>
<keyword evidence="1" id="KW-0963">Cytoplasm</keyword>
<dbReference type="Gene3D" id="3.30.70.1170">
    <property type="entry name" value="Sun protein, domain 3"/>
    <property type="match status" value="1"/>
</dbReference>
<dbReference type="Gene3D" id="2.30.130.60">
    <property type="match status" value="1"/>
</dbReference>
<comment type="caution">
    <text evidence="6">Lacks conserved residue(s) required for the propagation of feature annotation.</text>
</comment>
<accession>A0ABX8W6E6</accession>
<dbReference type="CDD" id="cd02440">
    <property type="entry name" value="AdoMet_MTases"/>
    <property type="match status" value="1"/>
</dbReference>
<keyword evidence="5 6" id="KW-0694">RNA-binding</keyword>
<evidence type="ECO:0000256" key="5">
    <source>
        <dbReference type="ARBA" id="ARBA00022884"/>
    </source>
</evidence>
<comment type="similarity">
    <text evidence="6">Belongs to the class I-like SAM-binding methyltransferase superfamily. RsmB/NOP family.</text>
</comment>
<feature type="binding site" evidence="6">
    <location>
        <begin position="104"/>
        <end position="110"/>
    </location>
    <ligand>
        <name>S-adenosyl-L-methionine</name>
        <dbReference type="ChEBI" id="CHEBI:59789"/>
    </ligand>
</feature>
<dbReference type="InterPro" id="IPR027391">
    <property type="entry name" value="Nol1_Nop2_Fmu_2"/>
</dbReference>
<dbReference type="InterPro" id="IPR049560">
    <property type="entry name" value="MeTrfase_RsmB-F_NOP2_cat"/>
</dbReference>
<dbReference type="Pfam" id="PF17126">
    <property type="entry name" value="RsmF_methylt_CI"/>
    <property type="match status" value="1"/>
</dbReference>
<keyword evidence="2 6" id="KW-0489">Methyltransferase</keyword>
<organism evidence="8 9">
    <name type="scientific">Lactobacillus panisapium</name>
    <dbReference type="NCBI Taxonomy" id="2012495"/>
    <lineage>
        <taxon>Bacteria</taxon>
        <taxon>Bacillati</taxon>
        <taxon>Bacillota</taxon>
        <taxon>Bacilli</taxon>
        <taxon>Lactobacillales</taxon>
        <taxon>Lactobacillaceae</taxon>
        <taxon>Lactobacillus</taxon>
    </lineage>
</organism>
<evidence type="ECO:0000256" key="6">
    <source>
        <dbReference type="PROSITE-ProRule" id="PRU01023"/>
    </source>
</evidence>
<evidence type="ECO:0000256" key="2">
    <source>
        <dbReference type="ARBA" id="ARBA00022603"/>
    </source>
</evidence>
<keyword evidence="4 6" id="KW-0949">S-adenosyl-L-methionine</keyword>
<dbReference type="Gene3D" id="3.40.50.150">
    <property type="entry name" value="Vaccinia Virus protein VP39"/>
    <property type="match status" value="1"/>
</dbReference>
<dbReference type="InterPro" id="IPR001678">
    <property type="entry name" value="MeTrfase_RsmB-F_NOP2_dom"/>
</dbReference>
<feature type="binding site" evidence="6">
    <location>
        <position position="128"/>
    </location>
    <ligand>
        <name>S-adenosyl-L-methionine</name>
        <dbReference type="ChEBI" id="CHEBI:59789"/>
    </ligand>
</feature>
<dbReference type="PANTHER" id="PTHR22807:SF30">
    <property type="entry name" value="28S RRNA (CYTOSINE(4447)-C(5))-METHYLTRANSFERASE-RELATED"/>
    <property type="match status" value="1"/>
</dbReference>